<sequence length="407" mass="44101">MPINNNIKFVPPTTVKDQVESSNSKNADFVKNFDFAINNSTDIASNETSTLTHTNPAGPHTLRATKKLAMKQTIDGRRVLYSPCDVLIKELGTAASILHRVVSNLSPDSQTIIAARLLGEEGLLEGRTIADLLATLQRASTKNTVSSAQTASATDRAAVIALMGDIGVFYSRPADVKMELLTEFNSLLIAAGLHVPEEPEMEIMRETGGSRTVGPDKKSERKVVTFDAGVDIPFRTGIHNMGLEADKILGITEHNRIPEIRWPVFDISTARIQQTTEPFAGHMSGSPAEILQTWDMLCGVKGEDQYVGALTRNSVRQAGEEFRHPLSDLTSVEQAQRYARAAGASAFLVGLGYHSTVEVLEGILVYLGQSMRAEGTLSQSQRDAAHVFGHGAATDLITELFKTNTAQ</sequence>
<protein>
    <submittedName>
        <fullName evidence="1">Uncharacterized protein</fullName>
    </submittedName>
</protein>
<evidence type="ECO:0000313" key="1">
    <source>
        <dbReference type="EMBL" id="BBU45847.1"/>
    </source>
</evidence>
<evidence type="ECO:0000313" key="2">
    <source>
        <dbReference type="Proteomes" id="UP000464661"/>
    </source>
</evidence>
<name>A0A7U6M4J7_PSEPU</name>
<gene>
    <name evidence="1" type="ORF">PPTS312_37620</name>
</gene>
<organism evidence="1 2">
    <name type="scientific">Pseudomonas putida</name>
    <name type="common">Arthrobacter siderocapsulatus</name>
    <dbReference type="NCBI Taxonomy" id="303"/>
    <lineage>
        <taxon>Bacteria</taxon>
        <taxon>Pseudomonadati</taxon>
        <taxon>Pseudomonadota</taxon>
        <taxon>Gammaproteobacteria</taxon>
        <taxon>Pseudomonadales</taxon>
        <taxon>Pseudomonadaceae</taxon>
        <taxon>Pseudomonas</taxon>
    </lineage>
</organism>
<dbReference type="EMBL" id="AP022324">
    <property type="protein sequence ID" value="BBU45847.1"/>
    <property type="molecule type" value="Genomic_DNA"/>
</dbReference>
<dbReference type="AlphaFoldDB" id="A0A7U6M4J7"/>
<accession>A0A7U6M4J7</accession>
<reference evidence="1 2" key="1">
    <citation type="submission" date="2020-01" db="EMBL/GenBank/DDBJ databases">
        <title>Complete Genome Sequence of Pseudomonas putida Strain TS312, Harboring the HdtS type N-acyl-homoserine Lactone Synthase, Isolated from a Paper Mill.</title>
        <authorList>
            <person name="Hosoe A."/>
            <person name="Suenaga T."/>
            <person name="Sugi T."/>
            <person name="Izumi T."/>
            <person name="Nagai N."/>
            <person name="Terada A."/>
        </authorList>
    </citation>
    <scope>NUCLEOTIDE SEQUENCE [LARGE SCALE GENOMIC DNA]</scope>
    <source>
        <strain evidence="1 2">TS312</strain>
    </source>
</reference>
<proteinExistence type="predicted"/>
<dbReference type="Proteomes" id="UP000464661">
    <property type="component" value="Chromosome"/>
</dbReference>
<dbReference type="RefSeq" id="WP_019096344.1">
    <property type="nucleotide sequence ID" value="NZ_AP022324.1"/>
</dbReference>